<dbReference type="AlphaFoldDB" id="A0AB38DNG5"/>
<dbReference type="GO" id="GO:0008168">
    <property type="term" value="F:methyltransferase activity"/>
    <property type="evidence" value="ECO:0007669"/>
    <property type="project" value="UniProtKB-KW"/>
</dbReference>
<dbReference type="Proteomes" id="UP000193466">
    <property type="component" value="Unassembled WGS sequence"/>
</dbReference>
<reference evidence="1 3" key="1">
    <citation type="submission" date="2017-01" db="EMBL/GenBank/DDBJ databases">
        <authorList>
            <person name="Wolfgang W.J."/>
            <person name="Cole J."/>
            <person name="Wroblewski D."/>
            <person name="Mcginnis J."/>
            <person name="Musser K.A."/>
        </authorList>
    </citation>
    <scope>NUCLEOTIDE SEQUENCE [LARGE SCALE GENOMIC DNA]</scope>
    <source>
        <strain evidence="1 3">DSM 21643</strain>
    </source>
</reference>
<sequence>MTHYTKAPLPFVGQKRNFIKQFKQVLNHIPADGAGWTIVDAFGGSGLLAHVAKHVKPSARVIYNDFDGYADRLRHIPDTNRLRKKLAELLASYPRDKHIDKATKSKVVDVIESFDGYKDLGCLRSWLLFSSNQAGTMAEFLSKNMYNCIRQTDYPDAEYYLKGLEIVSQPFQTLLPQYTSQPDTLLVLDPPYVSTLQGMYANQNYFGMVEFLRLIHMVRPPFVFFSSTRSEFMDYLDFIKECRPDDWAVFDGMEHVSYTASVSTRAKYVDNMVFKF</sequence>
<dbReference type="EMBL" id="MTBM01000015">
    <property type="protein sequence ID" value="OSI09261.1"/>
    <property type="molecule type" value="Genomic_DNA"/>
</dbReference>
<keyword evidence="2" id="KW-0489">Methyltransferase</keyword>
<accession>A0AB38DNG5</accession>
<proteinExistence type="predicted"/>
<keyword evidence="3" id="KW-1185">Reference proteome</keyword>
<dbReference type="REBASE" id="215559">
    <property type="entry name" value="M2.Nzo12230ORF185P"/>
</dbReference>
<protein>
    <submittedName>
        <fullName evidence="2">N-6adenine-specific DNA methylase</fullName>
    </submittedName>
</protein>
<name>A0AB38DNG5_9NEIS</name>
<dbReference type="EMBL" id="LT906434">
    <property type="protein sequence ID" value="SNU78710.1"/>
    <property type="molecule type" value="Genomic_DNA"/>
</dbReference>
<reference evidence="2 4" key="2">
    <citation type="submission" date="2017-06" db="EMBL/GenBank/DDBJ databases">
        <authorList>
            <consortium name="Pathogen Informatics"/>
        </authorList>
    </citation>
    <scope>NUCLEOTIDE SEQUENCE [LARGE SCALE GENOMIC DNA]</scope>
    <source>
        <strain evidence="2 4">NCTC12230</strain>
    </source>
</reference>
<dbReference type="Proteomes" id="UP000215033">
    <property type="component" value="Chromosome 1"/>
</dbReference>
<gene>
    <name evidence="1" type="ORF">BWD10_10015</name>
    <name evidence="2" type="ORF">SAMEA4504057_00186</name>
</gene>
<evidence type="ECO:0000313" key="1">
    <source>
        <dbReference type="EMBL" id="OSI09261.1"/>
    </source>
</evidence>
<evidence type="ECO:0000313" key="3">
    <source>
        <dbReference type="Proteomes" id="UP000193466"/>
    </source>
</evidence>
<dbReference type="GO" id="GO:0032259">
    <property type="term" value="P:methylation"/>
    <property type="evidence" value="ECO:0007669"/>
    <property type="project" value="UniProtKB-KW"/>
</dbReference>
<dbReference type="SUPFAM" id="SSF53335">
    <property type="entry name" value="S-adenosyl-L-methionine-dependent methyltransferases"/>
    <property type="match status" value="1"/>
</dbReference>
<keyword evidence="2" id="KW-0808">Transferase</keyword>
<organism evidence="2 4">
    <name type="scientific">Neisseria zoodegmatis</name>
    <dbReference type="NCBI Taxonomy" id="326523"/>
    <lineage>
        <taxon>Bacteria</taxon>
        <taxon>Pseudomonadati</taxon>
        <taxon>Pseudomonadota</taxon>
        <taxon>Betaproteobacteria</taxon>
        <taxon>Neisseriales</taxon>
        <taxon>Neisseriaceae</taxon>
        <taxon>Neisseria</taxon>
    </lineage>
</organism>
<dbReference type="InterPro" id="IPR029063">
    <property type="entry name" value="SAM-dependent_MTases_sf"/>
</dbReference>
<evidence type="ECO:0000313" key="4">
    <source>
        <dbReference type="Proteomes" id="UP000215033"/>
    </source>
</evidence>
<evidence type="ECO:0000313" key="2">
    <source>
        <dbReference type="EMBL" id="SNU78710.1"/>
    </source>
</evidence>
<dbReference type="KEGG" id="nzo:SAMEA4504057_0186"/>